<comment type="caution">
    <text evidence="5">Lacks conserved residue(s) required for the propagation of feature annotation.</text>
</comment>
<gene>
    <name evidence="8" type="ORF">PGB34_02480</name>
</gene>
<evidence type="ECO:0000259" key="7">
    <source>
        <dbReference type="PROSITE" id="PS50110"/>
    </source>
</evidence>
<keyword evidence="9" id="KW-1185">Reference proteome</keyword>
<dbReference type="GO" id="GO:0000160">
    <property type="term" value="P:phosphorelay signal transduction system"/>
    <property type="evidence" value="ECO:0007669"/>
    <property type="project" value="InterPro"/>
</dbReference>
<dbReference type="Pfam" id="PF00072">
    <property type="entry name" value="Response_reg"/>
    <property type="match status" value="1"/>
</dbReference>
<dbReference type="PRINTS" id="PR00038">
    <property type="entry name" value="HTHLUXR"/>
</dbReference>
<reference evidence="8" key="1">
    <citation type="submission" date="2023-01" db="EMBL/GenBank/DDBJ databases">
        <title>Xenophilus mangrovi sp. nov., isolated from soil of Mangrove nature reserve.</title>
        <authorList>
            <person name="Xu S."/>
            <person name="Liu Z."/>
            <person name="Xu Y."/>
        </authorList>
    </citation>
    <scope>NUCLEOTIDE SEQUENCE</scope>
    <source>
        <strain evidence="8">YW8</strain>
    </source>
</reference>
<dbReference type="Proteomes" id="UP001212602">
    <property type="component" value="Unassembled WGS sequence"/>
</dbReference>
<proteinExistence type="predicted"/>
<evidence type="ECO:0000259" key="6">
    <source>
        <dbReference type="PROSITE" id="PS50043"/>
    </source>
</evidence>
<dbReference type="Pfam" id="PF00196">
    <property type="entry name" value="GerE"/>
    <property type="match status" value="1"/>
</dbReference>
<dbReference type="GO" id="GO:0003677">
    <property type="term" value="F:DNA binding"/>
    <property type="evidence" value="ECO:0007669"/>
    <property type="project" value="UniProtKB-KW"/>
</dbReference>
<evidence type="ECO:0000256" key="1">
    <source>
        <dbReference type="ARBA" id="ARBA00022553"/>
    </source>
</evidence>
<protein>
    <submittedName>
        <fullName evidence="8">Response regulator transcription factor</fullName>
    </submittedName>
</protein>
<keyword evidence="1" id="KW-0597">Phosphoprotein</keyword>
<evidence type="ECO:0000313" key="8">
    <source>
        <dbReference type="EMBL" id="MDA7415220.1"/>
    </source>
</evidence>
<dbReference type="PANTHER" id="PTHR43214">
    <property type="entry name" value="TWO-COMPONENT RESPONSE REGULATOR"/>
    <property type="match status" value="1"/>
</dbReference>
<name>A0AAE3SY77_9BURK</name>
<dbReference type="PANTHER" id="PTHR43214:SF41">
    <property type="entry name" value="NITRATE_NITRITE RESPONSE REGULATOR PROTEIN NARP"/>
    <property type="match status" value="1"/>
</dbReference>
<dbReference type="PROSITE" id="PS50110">
    <property type="entry name" value="RESPONSE_REGULATORY"/>
    <property type="match status" value="1"/>
</dbReference>
<dbReference type="InterPro" id="IPR016032">
    <property type="entry name" value="Sig_transdc_resp-reg_C-effctor"/>
</dbReference>
<accession>A0AAE3SY77</accession>
<comment type="caution">
    <text evidence="8">The sequence shown here is derived from an EMBL/GenBank/DDBJ whole genome shotgun (WGS) entry which is preliminary data.</text>
</comment>
<dbReference type="InterPro" id="IPR001789">
    <property type="entry name" value="Sig_transdc_resp-reg_receiver"/>
</dbReference>
<dbReference type="InterPro" id="IPR011006">
    <property type="entry name" value="CheY-like_superfamily"/>
</dbReference>
<keyword evidence="3" id="KW-0238">DNA-binding</keyword>
<dbReference type="Gene3D" id="3.40.50.2300">
    <property type="match status" value="1"/>
</dbReference>
<evidence type="ECO:0000313" key="9">
    <source>
        <dbReference type="Proteomes" id="UP001212602"/>
    </source>
</evidence>
<dbReference type="CDD" id="cd06170">
    <property type="entry name" value="LuxR_C_like"/>
    <property type="match status" value="1"/>
</dbReference>
<dbReference type="InterPro" id="IPR039420">
    <property type="entry name" value="WalR-like"/>
</dbReference>
<dbReference type="RefSeq" id="WP_271426481.1">
    <property type="nucleotide sequence ID" value="NZ_JAQIPB010000001.1"/>
</dbReference>
<evidence type="ECO:0000256" key="5">
    <source>
        <dbReference type="PROSITE-ProRule" id="PRU00169"/>
    </source>
</evidence>
<dbReference type="SUPFAM" id="SSF52172">
    <property type="entry name" value="CheY-like"/>
    <property type="match status" value="1"/>
</dbReference>
<dbReference type="PROSITE" id="PS50043">
    <property type="entry name" value="HTH_LUXR_2"/>
    <property type="match status" value="1"/>
</dbReference>
<evidence type="ECO:0000256" key="4">
    <source>
        <dbReference type="ARBA" id="ARBA00023163"/>
    </source>
</evidence>
<dbReference type="InterPro" id="IPR058245">
    <property type="entry name" value="NreC/VraR/RcsB-like_REC"/>
</dbReference>
<dbReference type="SMART" id="SM00421">
    <property type="entry name" value="HTH_LUXR"/>
    <property type="match status" value="1"/>
</dbReference>
<dbReference type="SMART" id="SM00448">
    <property type="entry name" value="REC"/>
    <property type="match status" value="1"/>
</dbReference>
<keyword evidence="2" id="KW-0805">Transcription regulation</keyword>
<dbReference type="GO" id="GO:0006355">
    <property type="term" value="P:regulation of DNA-templated transcription"/>
    <property type="evidence" value="ECO:0007669"/>
    <property type="project" value="InterPro"/>
</dbReference>
<evidence type="ECO:0000256" key="2">
    <source>
        <dbReference type="ARBA" id="ARBA00023015"/>
    </source>
</evidence>
<dbReference type="SUPFAM" id="SSF46894">
    <property type="entry name" value="C-terminal effector domain of the bipartite response regulators"/>
    <property type="match status" value="1"/>
</dbReference>
<dbReference type="CDD" id="cd17535">
    <property type="entry name" value="REC_NarL-like"/>
    <property type="match status" value="1"/>
</dbReference>
<dbReference type="InterPro" id="IPR000792">
    <property type="entry name" value="Tscrpt_reg_LuxR_C"/>
</dbReference>
<organism evidence="8 9">
    <name type="scientific">Xenophilus arseniciresistens</name>
    <dbReference type="NCBI Taxonomy" id="1283306"/>
    <lineage>
        <taxon>Bacteria</taxon>
        <taxon>Pseudomonadati</taxon>
        <taxon>Pseudomonadota</taxon>
        <taxon>Betaproteobacteria</taxon>
        <taxon>Burkholderiales</taxon>
        <taxon>Comamonadaceae</taxon>
        <taxon>Xenophilus</taxon>
    </lineage>
</organism>
<sequence length="210" mass="23072">MIHVITCDEHGVVLRGIRDVLSDAVDIRITGEAADATQLKELLRTVPCDVLVMELALSGRGGLDLLAGLQESGSTVKVLIFSMHSEREYAIRCLRAGAFGFLSKTSDPHRLIAAVRSVARGQKYVTRELAQVLADNIAKPIRETAPHHDLSDREMQTLVRIASGKKLSEIAAEFMLSPKTVSVYRSRVREKLNLPTNAALTAYAIRNELI</sequence>
<keyword evidence="4" id="KW-0804">Transcription</keyword>
<dbReference type="AlphaFoldDB" id="A0AAE3SY77"/>
<evidence type="ECO:0000256" key="3">
    <source>
        <dbReference type="ARBA" id="ARBA00023125"/>
    </source>
</evidence>
<dbReference type="EMBL" id="JAQIPB010000001">
    <property type="protein sequence ID" value="MDA7415220.1"/>
    <property type="molecule type" value="Genomic_DNA"/>
</dbReference>
<feature type="domain" description="HTH luxR-type" evidence="6">
    <location>
        <begin position="143"/>
        <end position="208"/>
    </location>
</feature>
<feature type="domain" description="Response regulatory" evidence="7">
    <location>
        <begin position="3"/>
        <end position="119"/>
    </location>
</feature>